<accession>Q3SQW7</accession>
<feature type="region of interest" description="Disordered" evidence="1">
    <location>
        <begin position="119"/>
        <end position="150"/>
    </location>
</feature>
<evidence type="ECO:0000313" key="3">
    <source>
        <dbReference type="Proteomes" id="UP000002531"/>
    </source>
</evidence>
<organism evidence="2 3">
    <name type="scientific">Nitrobacter winogradskyi (strain ATCC 25391 / DSM 10237 / CIP 104748 / NCIMB 11846 / Nb-255)</name>
    <dbReference type="NCBI Taxonomy" id="323098"/>
    <lineage>
        <taxon>Bacteria</taxon>
        <taxon>Pseudomonadati</taxon>
        <taxon>Pseudomonadota</taxon>
        <taxon>Alphaproteobacteria</taxon>
        <taxon>Hyphomicrobiales</taxon>
        <taxon>Nitrobacteraceae</taxon>
        <taxon>Nitrobacter</taxon>
    </lineage>
</organism>
<name>Q3SQW7_NITWN</name>
<reference evidence="2 3" key="1">
    <citation type="journal article" date="2006" name="Appl. Environ. Microbiol.">
        <title>Genome sequence of the chemolithoautotrophic nitrite-oxidizing bacterium Nitrobacter winogradskyi Nb-255.</title>
        <authorList>
            <person name="Starkenburg S.R."/>
            <person name="Chain P.S."/>
            <person name="Sayavedra-Soto L.A."/>
            <person name="Hauser L."/>
            <person name="Land M.L."/>
            <person name="Larimer F.W."/>
            <person name="Malfatti S.A."/>
            <person name="Klotz M.G."/>
            <person name="Bottomley P.J."/>
            <person name="Arp D.J."/>
            <person name="Hickey W.J."/>
        </authorList>
    </citation>
    <scope>NUCLEOTIDE SEQUENCE [LARGE SCALE GENOMIC DNA]</scope>
    <source>
        <strain evidence="3">ATCC 25391 / DSM 10237 / CIP 104748 / NCIMB 11846 / Nb-255</strain>
    </source>
</reference>
<evidence type="ECO:0000256" key="1">
    <source>
        <dbReference type="SAM" id="MobiDB-lite"/>
    </source>
</evidence>
<feature type="compositionally biased region" description="Polar residues" evidence="1">
    <location>
        <begin position="119"/>
        <end position="132"/>
    </location>
</feature>
<dbReference type="HOGENOM" id="CLU_1738595_0_0_5"/>
<gene>
    <name evidence="2" type="ordered locus">Nwi_2066</name>
</gene>
<dbReference type="AlphaFoldDB" id="Q3SQW7"/>
<dbReference type="Proteomes" id="UP000002531">
    <property type="component" value="Chromosome"/>
</dbReference>
<evidence type="ECO:0000313" key="2">
    <source>
        <dbReference type="EMBL" id="ABA05324.1"/>
    </source>
</evidence>
<proteinExistence type="predicted"/>
<dbReference type="KEGG" id="nwi:Nwi_2066"/>
<protein>
    <submittedName>
        <fullName evidence="2">Uncharacterized protein</fullName>
    </submittedName>
</protein>
<sequence>MFINAAVLISTLFPAGRGRESLQGQPAHDLRWLQGYQRGGCLTIASNGAFQSGTKFITWRGALLVCAGRAGCRPNLRGAITGEVPNGRLGWRVYFSFEDIDESWIGSVRRASVPFKDQMGSSVTASRGSPGTTGARALVLSGHEPVMPAS</sequence>
<dbReference type="EMBL" id="CP000115">
    <property type="protein sequence ID" value="ABA05324.1"/>
    <property type="molecule type" value="Genomic_DNA"/>
</dbReference>
<keyword evidence="3" id="KW-1185">Reference proteome</keyword>